<feature type="domain" description="Reverse transcriptase zinc-binding" evidence="1">
    <location>
        <begin position="240"/>
        <end position="314"/>
    </location>
</feature>
<name>A0A3P9DUQ4_9CICH</name>
<organism evidence="2 3">
    <name type="scientific">Maylandia zebra</name>
    <name type="common">zebra mbuna</name>
    <dbReference type="NCBI Taxonomy" id="106582"/>
    <lineage>
        <taxon>Eukaryota</taxon>
        <taxon>Metazoa</taxon>
        <taxon>Chordata</taxon>
        <taxon>Craniata</taxon>
        <taxon>Vertebrata</taxon>
        <taxon>Euteleostomi</taxon>
        <taxon>Actinopterygii</taxon>
        <taxon>Neopterygii</taxon>
        <taxon>Teleostei</taxon>
        <taxon>Neoteleostei</taxon>
        <taxon>Acanthomorphata</taxon>
        <taxon>Ovalentaria</taxon>
        <taxon>Cichlomorphae</taxon>
        <taxon>Cichliformes</taxon>
        <taxon>Cichlidae</taxon>
        <taxon>African cichlids</taxon>
        <taxon>Pseudocrenilabrinae</taxon>
        <taxon>Haplochromini</taxon>
        <taxon>Maylandia</taxon>
        <taxon>Maylandia zebra complex</taxon>
    </lineage>
</organism>
<evidence type="ECO:0000313" key="3">
    <source>
        <dbReference type="Proteomes" id="UP000265160"/>
    </source>
</evidence>
<sequence length="339" mass="40195">MLFNFLWKNRTHYIRKSVLMNDYEHGGLNVLDFTTLNNTFKINWAKHFLKNPVSIWNFIPHYIFSKFGGLSFILGCDYNIDKLPEKLSMFHKQVLLAWSLIYKHNFTPHTYSIWNNRNIVYKNKSLFFSRWVEKRIVLVNQLFNPNGQLMSYSEFLNTYKFPATPKEYAILFDAIPTGIIMLFKGIQPCISSVSLPNPLDSHIGRICLTNHSKSNKNIRALFQTESLTIPHVVSYWNSFVSDINWKRVWTIPNKYLVTNKVKEVSFKILHKFYPANHYMTKFKRDINVNCGFCGSHPETVQHLFWICSYARTFWKDFSRFIAGHLYNDFTVKWENVVFC</sequence>
<protein>
    <recommendedName>
        <fullName evidence="1">Reverse transcriptase zinc-binding domain-containing protein</fullName>
    </recommendedName>
</protein>
<evidence type="ECO:0000259" key="1">
    <source>
        <dbReference type="Pfam" id="PF13966"/>
    </source>
</evidence>
<dbReference type="Ensembl" id="ENSMZET00005039417.1">
    <property type="protein sequence ID" value="ENSMZEP00005038018.1"/>
    <property type="gene ID" value="ENSMZEG00005028430.1"/>
</dbReference>
<dbReference type="Proteomes" id="UP000265160">
    <property type="component" value="Unplaced"/>
</dbReference>
<dbReference type="GeneTree" id="ENSGT00940000177635"/>
<keyword evidence="3" id="KW-1185">Reference proteome</keyword>
<dbReference type="InterPro" id="IPR026960">
    <property type="entry name" value="RVT-Znf"/>
</dbReference>
<dbReference type="Pfam" id="PF13966">
    <property type="entry name" value="zf-RVT"/>
    <property type="match status" value="1"/>
</dbReference>
<accession>A0A3P9DUQ4</accession>
<proteinExistence type="predicted"/>
<reference evidence="2" key="1">
    <citation type="submission" date="2025-08" db="UniProtKB">
        <authorList>
            <consortium name="Ensembl"/>
        </authorList>
    </citation>
    <scope>IDENTIFICATION</scope>
</reference>
<evidence type="ECO:0000313" key="2">
    <source>
        <dbReference type="Ensembl" id="ENSMZEP00005038018.1"/>
    </source>
</evidence>
<dbReference type="AlphaFoldDB" id="A0A3P9DUQ4"/>
<reference evidence="2" key="2">
    <citation type="submission" date="2025-09" db="UniProtKB">
        <authorList>
            <consortium name="Ensembl"/>
        </authorList>
    </citation>
    <scope>IDENTIFICATION</scope>
</reference>